<dbReference type="AlphaFoldDB" id="A0A1J1I045"/>
<name>A0A1J1I045_9DIPT</name>
<protein>
    <submittedName>
        <fullName evidence="2">CLUMA_CG006624, isoform A</fullName>
    </submittedName>
</protein>
<sequence>MSRHILDSCCQSEIPYDYLDVENHPTASQLEKNIGKDLTEIYFSKCTPIEKVLFGRSKQLEGPGDLWNDPEDRHLRMIPTHSEKMKALTHVGVLEIGRKIEEKNDLEQEKRISEAIYGTEELARFEEDNKIRFHVKQASLESDEECQKRINDLISKHEYEKTKLRKTYDDARDLLTKFTSKKFQIEMGKVRTKAYDEAESEMNGKVLEIVDREIANQNILCQEQINNTLKNMEINNRDRINEMKNQCLKAMDVQNHLMTCRHITEMMHMMTVQKRYWSRQISDMKNDLENLMGTLPKNSFPHHQSKSIKRLFMELVSQIHNVNNEELDETEKTLLDGIRQLHSELLMTSNSEEMTQGYENSIRSKENVKTEHDDRLIDIHCIETSNLKLLSSIEVQWEKIENVDNEMFPSNSFLLTVFNRFNMVRSRQSVSTSNNSSFEPTMTDNDSLNILESFSLADAMAPAVAIIPMPKTEDFHAKDSLTLMNKRVSIRENGNESVFDHVRLLSTVDSVELLNNEKIISNERFLNKSSSSSQQNSKCQISSKSSSEKSLQVPKYMRKPKPLHRHLYARMTDEDWKRLRKVVESSKRPKRDSSIQFNELDNGLPLKISKHKSSFLERSSHLNISKKTLNDQQNALFLIEKNLQKELKAMRIESVLMMLCDEKFLHKTSS</sequence>
<evidence type="ECO:0000313" key="2">
    <source>
        <dbReference type="EMBL" id="CRK92940.1"/>
    </source>
</evidence>
<proteinExistence type="predicted"/>
<dbReference type="Proteomes" id="UP000183832">
    <property type="component" value="Unassembled WGS sequence"/>
</dbReference>
<gene>
    <name evidence="2" type="ORF">CLUMA_CG006624</name>
</gene>
<keyword evidence="3" id="KW-1185">Reference proteome</keyword>
<dbReference type="OrthoDB" id="8196513at2759"/>
<feature type="region of interest" description="Disordered" evidence="1">
    <location>
        <begin position="527"/>
        <end position="554"/>
    </location>
</feature>
<feature type="compositionally biased region" description="Low complexity" evidence="1">
    <location>
        <begin position="528"/>
        <end position="552"/>
    </location>
</feature>
<reference evidence="2 3" key="1">
    <citation type="submission" date="2015-04" db="EMBL/GenBank/DDBJ databases">
        <authorList>
            <person name="Syromyatnikov M.Y."/>
            <person name="Popov V.N."/>
        </authorList>
    </citation>
    <scope>NUCLEOTIDE SEQUENCE [LARGE SCALE GENOMIC DNA]</scope>
</reference>
<accession>A0A1J1I045</accession>
<dbReference type="EMBL" id="CVRI01000036">
    <property type="protein sequence ID" value="CRK92940.1"/>
    <property type="molecule type" value="Genomic_DNA"/>
</dbReference>
<evidence type="ECO:0000313" key="3">
    <source>
        <dbReference type="Proteomes" id="UP000183832"/>
    </source>
</evidence>
<organism evidence="2 3">
    <name type="scientific">Clunio marinus</name>
    <dbReference type="NCBI Taxonomy" id="568069"/>
    <lineage>
        <taxon>Eukaryota</taxon>
        <taxon>Metazoa</taxon>
        <taxon>Ecdysozoa</taxon>
        <taxon>Arthropoda</taxon>
        <taxon>Hexapoda</taxon>
        <taxon>Insecta</taxon>
        <taxon>Pterygota</taxon>
        <taxon>Neoptera</taxon>
        <taxon>Endopterygota</taxon>
        <taxon>Diptera</taxon>
        <taxon>Nematocera</taxon>
        <taxon>Chironomoidea</taxon>
        <taxon>Chironomidae</taxon>
        <taxon>Clunio</taxon>
    </lineage>
</organism>
<evidence type="ECO:0000256" key="1">
    <source>
        <dbReference type="SAM" id="MobiDB-lite"/>
    </source>
</evidence>